<feature type="transmembrane region" description="Helical" evidence="3">
    <location>
        <begin position="141"/>
        <end position="159"/>
    </location>
</feature>
<evidence type="ECO:0000313" key="5">
    <source>
        <dbReference type="Proteomes" id="UP000078284"/>
    </source>
</evidence>
<evidence type="ECO:0000313" key="4">
    <source>
        <dbReference type="EMBL" id="OAP07165.1"/>
    </source>
</evidence>
<feature type="region of interest" description="Disordered" evidence="2">
    <location>
        <begin position="1"/>
        <end position="22"/>
    </location>
</feature>
<keyword evidence="3" id="KW-0812">Transmembrane</keyword>
<protein>
    <recommendedName>
        <fullName evidence="6">Zinc finger GRF-type domain-containing protein</fullName>
    </recommendedName>
</protein>
<proteinExistence type="predicted"/>
<dbReference type="AlphaFoldDB" id="A0A178VPL1"/>
<evidence type="ECO:0000256" key="1">
    <source>
        <dbReference type="SAM" id="Coils"/>
    </source>
</evidence>
<organism evidence="4 5">
    <name type="scientific">Arabidopsis thaliana</name>
    <name type="common">Mouse-ear cress</name>
    <dbReference type="NCBI Taxonomy" id="3702"/>
    <lineage>
        <taxon>Eukaryota</taxon>
        <taxon>Viridiplantae</taxon>
        <taxon>Streptophyta</taxon>
        <taxon>Embryophyta</taxon>
        <taxon>Tracheophyta</taxon>
        <taxon>Spermatophyta</taxon>
        <taxon>Magnoliopsida</taxon>
        <taxon>eudicotyledons</taxon>
        <taxon>Gunneridae</taxon>
        <taxon>Pentapetalae</taxon>
        <taxon>rosids</taxon>
        <taxon>malvids</taxon>
        <taxon>Brassicales</taxon>
        <taxon>Brassicaceae</taxon>
        <taxon>Camelineae</taxon>
        <taxon>Arabidopsis</taxon>
    </lineage>
</organism>
<evidence type="ECO:0008006" key="6">
    <source>
        <dbReference type="Google" id="ProtNLM"/>
    </source>
</evidence>
<reference evidence="5" key="1">
    <citation type="journal article" date="2016" name="Proc. Natl. Acad. Sci. U.S.A.">
        <title>Chromosome-level assembly of Arabidopsis thaliana Ler reveals the extent of translocation and inversion polymorphisms.</title>
        <authorList>
            <person name="Zapata L."/>
            <person name="Ding J."/>
            <person name="Willing E.M."/>
            <person name="Hartwig B."/>
            <person name="Bezdan D."/>
            <person name="Jiao W.B."/>
            <person name="Patel V."/>
            <person name="Velikkakam James G."/>
            <person name="Koornneef M."/>
            <person name="Ossowski S."/>
            <person name="Schneeberger K."/>
        </authorList>
    </citation>
    <scope>NUCLEOTIDE SEQUENCE [LARGE SCALE GENOMIC DNA]</scope>
    <source>
        <strain evidence="5">cv. Landsberg erecta</strain>
    </source>
</reference>
<dbReference type="PANTHER" id="PTHR33248">
    <property type="entry name" value="ZINC ION-BINDING PROTEIN"/>
    <property type="match status" value="1"/>
</dbReference>
<gene>
    <name evidence="4" type="ordered locus">AXX17_At2g08180</name>
</gene>
<keyword evidence="3" id="KW-0472">Membrane</keyword>
<evidence type="ECO:0000256" key="2">
    <source>
        <dbReference type="SAM" id="MobiDB-lite"/>
    </source>
</evidence>
<evidence type="ECO:0000256" key="3">
    <source>
        <dbReference type="SAM" id="Phobius"/>
    </source>
</evidence>
<keyword evidence="3" id="KW-1133">Transmembrane helix</keyword>
<feature type="coiled-coil region" evidence="1">
    <location>
        <begin position="102"/>
        <end position="129"/>
    </location>
</feature>
<sequence length="160" mass="17874">MTVTMFESSSFTSQQRKGPSMSQNGITRRCFCGGLAIIQTSRTATNPGRIFYTCVMSGDGGNHIWKLCDEVMMEEIVQLGLEMQDLNNLIHCIPDSRTGHDLSKLSETIKIQKDKIAQTDEEIVRLKELIEKIDVGNAMELKNVVIGGLVVFAILVYLFK</sequence>
<comment type="caution">
    <text evidence="4">The sequence shown here is derived from an EMBL/GenBank/DDBJ whole genome shotgun (WGS) entry which is preliminary data.</text>
</comment>
<keyword evidence="1" id="KW-0175">Coiled coil</keyword>
<dbReference type="Proteomes" id="UP000078284">
    <property type="component" value="Chromosome 2"/>
</dbReference>
<name>A0A178VPL1_ARATH</name>
<accession>A0A178VPL1</accession>
<dbReference type="EMBL" id="LUHQ01000002">
    <property type="protein sequence ID" value="OAP07165.1"/>
    <property type="molecule type" value="Genomic_DNA"/>
</dbReference>